<keyword evidence="2" id="KW-0646">Protease inhibitor</keyword>
<dbReference type="InterPro" id="IPR000215">
    <property type="entry name" value="Serpin_fam"/>
</dbReference>
<dbReference type="Pfam" id="PF00079">
    <property type="entry name" value="Serpin"/>
    <property type="match status" value="1"/>
</dbReference>
<feature type="domain" description="Serpin" evidence="6">
    <location>
        <begin position="249"/>
        <end position="609"/>
    </location>
</feature>
<dbReference type="GO" id="GO:0005615">
    <property type="term" value="C:extracellular space"/>
    <property type="evidence" value="ECO:0007669"/>
    <property type="project" value="InterPro"/>
</dbReference>
<evidence type="ECO:0000256" key="3">
    <source>
        <dbReference type="ARBA" id="ARBA00022900"/>
    </source>
</evidence>
<evidence type="ECO:0000313" key="8">
    <source>
        <dbReference type="Proteomes" id="UP000494106"/>
    </source>
</evidence>
<evidence type="ECO:0000256" key="1">
    <source>
        <dbReference type="ARBA" id="ARBA00009500"/>
    </source>
</evidence>
<dbReference type="InterPro" id="IPR023796">
    <property type="entry name" value="Serpin_dom"/>
</dbReference>
<evidence type="ECO:0000259" key="6">
    <source>
        <dbReference type="SMART" id="SM00093"/>
    </source>
</evidence>
<comment type="similarity">
    <text evidence="1 4">Belongs to the serpin family.</text>
</comment>
<keyword evidence="3" id="KW-0722">Serine protease inhibitor</keyword>
<dbReference type="InterPro" id="IPR042178">
    <property type="entry name" value="Serpin_sf_1"/>
</dbReference>
<evidence type="ECO:0000256" key="4">
    <source>
        <dbReference type="RuleBase" id="RU000411"/>
    </source>
</evidence>
<feature type="region of interest" description="Disordered" evidence="5">
    <location>
        <begin position="217"/>
        <end position="237"/>
    </location>
</feature>
<gene>
    <name evidence="7" type="ORF">APLA_LOCUS7396</name>
</gene>
<accession>A0A8S0ZZ68</accession>
<dbReference type="SMART" id="SM00093">
    <property type="entry name" value="SERPIN"/>
    <property type="match status" value="1"/>
</dbReference>
<organism evidence="7 8">
    <name type="scientific">Arctia plantaginis</name>
    <name type="common">Wood tiger moth</name>
    <name type="synonym">Phalaena plantaginis</name>
    <dbReference type="NCBI Taxonomy" id="874455"/>
    <lineage>
        <taxon>Eukaryota</taxon>
        <taxon>Metazoa</taxon>
        <taxon>Ecdysozoa</taxon>
        <taxon>Arthropoda</taxon>
        <taxon>Hexapoda</taxon>
        <taxon>Insecta</taxon>
        <taxon>Pterygota</taxon>
        <taxon>Neoptera</taxon>
        <taxon>Endopterygota</taxon>
        <taxon>Lepidoptera</taxon>
        <taxon>Glossata</taxon>
        <taxon>Ditrysia</taxon>
        <taxon>Noctuoidea</taxon>
        <taxon>Erebidae</taxon>
        <taxon>Arctiinae</taxon>
        <taxon>Arctia</taxon>
    </lineage>
</organism>
<feature type="region of interest" description="Disordered" evidence="5">
    <location>
        <begin position="166"/>
        <end position="192"/>
    </location>
</feature>
<evidence type="ECO:0000313" key="7">
    <source>
        <dbReference type="EMBL" id="CAB3238465.1"/>
    </source>
</evidence>
<dbReference type="Proteomes" id="UP000494106">
    <property type="component" value="Unassembled WGS sequence"/>
</dbReference>
<dbReference type="Gene3D" id="2.30.39.10">
    <property type="entry name" value="Alpha-1-antitrypsin, domain 1"/>
    <property type="match status" value="1"/>
</dbReference>
<feature type="compositionally biased region" description="Basic and acidic residues" evidence="5">
    <location>
        <begin position="167"/>
        <end position="187"/>
    </location>
</feature>
<protein>
    <recommendedName>
        <fullName evidence="6">Serpin domain-containing protein</fullName>
    </recommendedName>
</protein>
<feature type="region of interest" description="Disordered" evidence="5">
    <location>
        <begin position="24"/>
        <end position="132"/>
    </location>
</feature>
<evidence type="ECO:0000256" key="2">
    <source>
        <dbReference type="ARBA" id="ARBA00022690"/>
    </source>
</evidence>
<feature type="compositionally biased region" description="Basic residues" evidence="5">
    <location>
        <begin position="32"/>
        <end position="50"/>
    </location>
</feature>
<proteinExistence type="inferred from homology"/>
<dbReference type="OrthoDB" id="671595at2759"/>
<evidence type="ECO:0000256" key="5">
    <source>
        <dbReference type="SAM" id="MobiDB-lite"/>
    </source>
</evidence>
<feature type="compositionally biased region" description="Basic residues" evidence="5">
    <location>
        <begin position="64"/>
        <end position="83"/>
    </location>
</feature>
<sequence length="610" mass="68334">MKKRQYEGKVIDFSSNSEFLQKRRQDFNKTISKQKKKVTAGVNRSKRILMPKRSWSPENSPPPKKLKISKNKLKTTLKNKKSTKASENSESSSSSNISEESLDKNYDSFLPTNFDETPSRHKENISPSKEELKQQLAMLLAEKQNNLLPQSSENDKQVSNAVLNSNKARECDSDHEIIPQHDKKNSRSDSLTIQKSSRAALFPKKVNAIDLNQLESGEGNINDGKAPRTKDKKSAVVKPLDQQAKDAIVEFAMHTAELKKDKNVISSPLSAEFLLALLALGTTGPAHSELLTSLGFPDDDSIRSLFSTLTSKVKSLKGVTLSIANKVYIQDGEYDLDTKVKEDAVAIFDSEMEKVNFSDTVSVVSNVNEWVEKKTNNKIKNLLSTSDVGSSTRLVLVNAIYFKGTWKDQFNPSGTMKHPFYVNAVTTVEVPMMFKQFDYPYGLSEELQAQLLDIPYIDEEASMLIVLPEEMEGLNDIMVKLAAGYDLFADVEKMHKTTVRVTIPKFKIETTIDLKILLPELGISTIFNSRNSGITKLLNTDEGFYVSSAVQKAFIEVNEEGAEAAAATKMAIKKRKAPRYREFQADRPYLYLLLSADRVPLFIGVYRGLP</sequence>
<dbReference type="PANTHER" id="PTHR11461">
    <property type="entry name" value="SERINE PROTEASE INHIBITOR, SERPIN"/>
    <property type="match status" value="1"/>
</dbReference>
<reference evidence="7 8" key="1">
    <citation type="submission" date="2020-04" db="EMBL/GenBank/DDBJ databases">
        <authorList>
            <person name="Wallbank WR R."/>
            <person name="Pardo Diaz C."/>
            <person name="Kozak K."/>
            <person name="Martin S."/>
            <person name="Jiggins C."/>
            <person name="Moest M."/>
            <person name="Warren A I."/>
            <person name="Byers J.R.P. K."/>
            <person name="Montejo-Kovacevich G."/>
            <person name="Yen C E."/>
        </authorList>
    </citation>
    <scope>NUCLEOTIDE SEQUENCE [LARGE SCALE GENOMIC DNA]</scope>
</reference>
<comment type="caution">
    <text evidence="7">The sequence shown here is derived from an EMBL/GenBank/DDBJ whole genome shotgun (WGS) entry which is preliminary data.</text>
</comment>
<feature type="compositionally biased region" description="Basic and acidic residues" evidence="5">
    <location>
        <begin position="225"/>
        <end position="234"/>
    </location>
</feature>
<dbReference type="AlphaFoldDB" id="A0A8S0ZZ68"/>
<dbReference type="PANTHER" id="PTHR11461:SF211">
    <property type="entry name" value="GH10112P-RELATED"/>
    <property type="match status" value="1"/>
</dbReference>
<dbReference type="Gene3D" id="3.30.497.10">
    <property type="entry name" value="Antithrombin, subunit I, domain 2"/>
    <property type="match status" value="1"/>
</dbReference>
<keyword evidence="8" id="KW-1185">Reference proteome</keyword>
<dbReference type="InterPro" id="IPR036186">
    <property type="entry name" value="Serpin_sf"/>
</dbReference>
<feature type="compositionally biased region" description="Basic and acidic residues" evidence="5">
    <location>
        <begin position="117"/>
        <end position="132"/>
    </location>
</feature>
<feature type="compositionally biased region" description="Low complexity" evidence="5">
    <location>
        <begin position="85"/>
        <end position="99"/>
    </location>
</feature>
<dbReference type="InterPro" id="IPR042185">
    <property type="entry name" value="Serpin_sf_2"/>
</dbReference>
<dbReference type="EMBL" id="CADEBC010000498">
    <property type="protein sequence ID" value="CAB3238465.1"/>
    <property type="molecule type" value="Genomic_DNA"/>
</dbReference>
<dbReference type="SUPFAM" id="SSF56574">
    <property type="entry name" value="Serpins"/>
    <property type="match status" value="1"/>
</dbReference>
<name>A0A8S0ZZ68_ARCPL</name>
<dbReference type="GO" id="GO:0004867">
    <property type="term" value="F:serine-type endopeptidase inhibitor activity"/>
    <property type="evidence" value="ECO:0007669"/>
    <property type="project" value="UniProtKB-KW"/>
</dbReference>